<dbReference type="Proteomes" id="UP001585053">
    <property type="component" value="Unassembled WGS sequence"/>
</dbReference>
<evidence type="ECO:0000256" key="1">
    <source>
        <dbReference type="ARBA" id="ARBA00004496"/>
    </source>
</evidence>
<keyword evidence="14" id="KW-1185">Reference proteome</keyword>
<dbReference type="CDD" id="cd02440">
    <property type="entry name" value="AdoMet_MTases"/>
    <property type="match status" value="1"/>
</dbReference>
<evidence type="ECO:0000256" key="11">
    <source>
        <dbReference type="ARBA" id="ARBA00031350"/>
    </source>
</evidence>
<evidence type="ECO:0000313" key="14">
    <source>
        <dbReference type="Proteomes" id="UP001585053"/>
    </source>
</evidence>
<evidence type="ECO:0000256" key="9">
    <source>
        <dbReference type="ARBA" id="ARBA00030757"/>
    </source>
</evidence>
<keyword evidence="8" id="KW-0949">S-adenosyl-L-methionine</keyword>
<evidence type="ECO:0000256" key="3">
    <source>
        <dbReference type="ARBA" id="ARBA00011890"/>
    </source>
</evidence>
<evidence type="ECO:0000256" key="6">
    <source>
        <dbReference type="ARBA" id="ARBA00022603"/>
    </source>
</evidence>
<dbReference type="GO" id="GO:0032259">
    <property type="term" value="P:methylation"/>
    <property type="evidence" value="ECO:0007669"/>
    <property type="project" value="UniProtKB-KW"/>
</dbReference>
<keyword evidence="5" id="KW-0963">Cytoplasm</keyword>
<comment type="subcellular location">
    <subcellularLocation>
        <location evidence="1">Cytoplasm</location>
    </subcellularLocation>
</comment>
<accession>A0ABV5DU71</accession>
<dbReference type="EMBL" id="JAYMRS010000003">
    <property type="protein sequence ID" value="MFB8768136.1"/>
    <property type="molecule type" value="Genomic_DNA"/>
</dbReference>
<proteinExistence type="inferred from homology"/>
<dbReference type="SUPFAM" id="SSF53335">
    <property type="entry name" value="S-adenosyl-L-methionine-dependent methyltransferases"/>
    <property type="match status" value="1"/>
</dbReference>
<evidence type="ECO:0000256" key="2">
    <source>
        <dbReference type="ARBA" id="ARBA00005369"/>
    </source>
</evidence>
<organism evidence="13 14">
    <name type="scientific">Nocardiopsis alba</name>
    <dbReference type="NCBI Taxonomy" id="53437"/>
    <lineage>
        <taxon>Bacteria</taxon>
        <taxon>Bacillati</taxon>
        <taxon>Actinomycetota</taxon>
        <taxon>Actinomycetes</taxon>
        <taxon>Streptosporangiales</taxon>
        <taxon>Nocardiopsidaceae</taxon>
        <taxon>Nocardiopsis</taxon>
    </lineage>
</organism>
<keyword evidence="7" id="KW-0808">Transferase</keyword>
<name>A0ABV5DU71_9ACTN</name>
<evidence type="ECO:0000256" key="10">
    <source>
        <dbReference type="ARBA" id="ARBA00031323"/>
    </source>
</evidence>
<dbReference type="EC" id="2.1.1.77" evidence="3"/>
<dbReference type="Pfam" id="PF01135">
    <property type="entry name" value="PCMT"/>
    <property type="match status" value="1"/>
</dbReference>
<evidence type="ECO:0000256" key="8">
    <source>
        <dbReference type="ARBA" id="ARBA00022691"/>
    </source>
</evidence>
<keyword evidence="6 13" id="KW-0489">Methyltransferase</keyword>
<dbReference type="InterPro" id="IPR000682">
    <property type="entry name" value="PCMT"/>
</dbReference>
<evidence type="ECO:0000256" key="12">
    <source>
        <dbReference type="SAM" id="MobiDB-lite"/>
    </source>
</evidence>
<dbReference type="PANTHER" id="PTHR11579:SF0">
    <property type="entry name" value="PROTEIN-L-ISOASPARTATE(D-ASPARTATE) O-METHYLTRANSFERASE"/>
    <property type="match status" value="1"/>
</dbReference>
<reference evidence="13 14" key="1">
    <citation type="submission" date="2024-01" db="EMBL/GenBank/DDBJ databases">
        <title>Genome mining of biosynthetic gene clusters to explore secondary metabolites of Streptomyces sp.</title>
        <authorList>
            <person name="Baig A."/>
            <person name="Ajitkumar Shintre N."/>
            <person name="Kumar H."/>
            <person name="Anbarasu A."/>
            <person name="Ramaiah S."/>
        </authorList>
    </citation>
    <scope>NUCLEOTIDE SEQUENCE [LARGE SCALE GENOMIC DNA]</scope>
    <source>
        <strain evidence="13 14">A01</strain>
    </source>
</reference>
<dbReference type="GO" id="GO:0008168">
    <property type="term" value="F:methyltransferase activity"/>
    <property type="evidence" value="ECO:0007669"/>
    <property type="project" value="UniProtKB-KW"/>
</dbReference>
<evidence type="ECO:0000256" key="4">
    <source>
        <dbReference type="ARBA" id="ARBA00013346"/>
    </source>
</evidence>
<dbReference type="PANTHER" id="PTHR11579">
    <property type="entry name" value="PROTEIN-L-ISOASPARTATE O-METHYLTRANSFERASE"/>
    <property type="match status" value="1"/>
</dbReference>
<dbReference type="Gene3D" id="3.40.50.150">
    <property type="entry name" value="Vaccinia Virus protein VP39"/>
    <property type="match status" value="1"/>
</dbReference>
<sequence>MNMDDLHARLVERLDTSETVRAAFADHPRHRFIPDLVWPDIQGLPLIRSADPERWAAYVYDDDAVVTQANDGGSGAINHPSSSSSAPQVMADMIAAARIEPGMRVLEIGTGTGWNAAILTSLVGPTGSVTSLEIDPKVARHARDRLSGAAVRVVEGATPPEGVYDAVIATCSAHRVPDDWTRHLDEEGLLVLPWAPYEAGGPTPVAALAGGRSGSFVRDGSFMRDRGQRVPRQRFPGMDREVERKGTLPYGSQDLLDQDLLTRLVLAAPELMVSVGVRPWTEGTAPIVALSAEDSWSYIWPDGSTTGGGPRDLPRELDRAYSELDGAGRPELSEFTLEVSPDHGTHTVRSGPLGPWQHRLR</sequence>
<gene>
    <name evidence="13" type="ORF">VSQ78_10525</name>
</gene>
<evidence type="ECO:0000256" key="5">
    <source>
        <dbReference type="ARBA" id="ARBA00022490"/>
    </source>
</evidence>
<dbReference type="RefSeq" id="WP_357717526.1">
    <property type="nucleotide sequence ID" value="NZ_JAYMRS010000003.1"/>
</dbReference>
<dbReference type="InterPro" id="IPR029063">
    <property type="entry name" value="SAM-dependent_MTases_sf"/>
</dbReference>
<comment type="caution">
    <text evidence="13">The sequence shown here is derived from an EMBL/GenBank/DDBJ whole genome shotgun (WGS) entry which is preliminary data.</text>
</comment>
<evidence type="ECO:0000313" key="13">
    <source>
        <dbReference type="EMBL" id="MFB8768136.1"/>
    </source>
</evidence>
<protein>
    <recommendedName>
        <fullName evidence="4">Protein-L-isoaspartate O-methyltransferase</fullName>
        <ecNumber evidence="3">2.1.1.77</ecNumber>
    </recommendedName>
    <alternativeName>
        <fullName evidence="11">L-isoaspartyl protein carboxyl methyltransferase</fullName>
    </alternativeName>
    <alternativeName>
        <fullName evidence="9">Protein L-isoaspartyl methyltransferase</fullName>
    </alternativeName>
    <alternativeName>
        <fullName evidence="10">Protein-beta-aspartate methyltransferase</fullName>
    </alternativeName>
</protein>
<feature type="region of interest" description="Disordered" evidence="12">
    <location>
        <begin position="340"/>
        <end position="361"/>
    </location>
</feature>
<evidence type="ECO:0000256" key="7">
    <source>
        <dbReference type="ARBA" id="ARBA00022679"/>
    </source>
</evidence>
<comment type="similarity">
    <text evidence="2">Belongs to the methyltransferase superfamily. L-isoaspartyl/D-aspartyl protein methyltransferase family.</text>
</comment>